<comment type="caution">
    <text evidence="1">The sequence shown here is derived from an EMBL/GenBank/DDBJ whole genome shotgun (WGS) entry which is preliminary data.</text>
</comment>
<proteinExistence type="predicted"/>
<name>A0ACB0ZPS2_MELEN</name>
<dbReference type="EMBL" id="CAVMJV010000043">
    <property type="protein sequence ID" value="CAK5081109.1"/>
    <property type="molecule type" value="Genomic_DNA"/>
</dbReference>
<gene>
    <name evidence="1" type="ORF">MENTE1834_LOCUS28323</name>
</gene>
<dbReference type="Proteomes" id="UP001497535">
    <property type="component" value="Unassembled WGS sequence"/>
</dbReference>
<organism evidence="1 2">
    <name type="scientific">Meloidogyne enterolobii</name>
    <name type="common">Root-knot nematode worm</name>
    <name type="synonym">Meloidogyne mayaguensis</name>
    <dbReference type="NCBI Taxonomy" id="390850"/>
    <lineage>
        <taxon>Eukaryota</taxon>
        <taxon>Metazoa</taxon>
        <taxon>Ecdysozoa</taxon>
        <taxon>Nematoda</taxon>
        <taxon>Chromadorea</taxon>
        <taxon>Rhabditida</taxon>
        <taxon>Tylenchina</taxon>
        <taxon>Tylenchomorpha</taxon>
        <taxon>Tylenchoidea</taxon>
        <taxon>Meloidogynidae</taxon>
        <taxon>Meloidogyninae</taxon>
        <taxon>Meloidogyne</taxon>
    </lineage>
</organism>
<keyword evidence="2" id="KW-1185">Reference proteome</keyword>
<sequence>MGSLIKTGFSYFLYENQVRIVSKARIRSGSDIKNGIILPLKMGKVNQKIWVGNYQKCKFLSHTTSKILKIFSFGAKKGILLIKLN</sequence>
<protein>
    <submittedName>
        <fullName evidence="1">Uncharacterized protein</fullName>
    </submittedName>
</protein>
<evidence type="ECO:0000313" key="2">
    <source>
        <dbReference type="Proteomes" id="UP001497535"/>
    </source>
</evidence>
<accession>A0ACB0ZPS2</accession>
<evidence type="ECO:0000313" key="1">
    <source>
        <dbReference type="EMBL" id="CAK5081109.1"/>
    </source>
</evidence>
<reference evidence="1" key="1">
    <citation type="submission" date="2023-11" db="EMBL/GenBank/DDBJ databases">
        <authorList>
            <person name="Poullet M."/>
        </authorList>
    </citation>
    <scope>NUCLEOTIDE SEQUENCE</scope>
    <source>
        <strain evidence="1">E1834</strain>
    </source>
</reference>